<evidence type="ECO:0000256" key="2">
    <source>
        <dbReference type="SAM" id="SignalP"/>
    </source>
</evidence>
<protein>
    <recommendedName>
        <fullName evidence="5">Secreted protein</fullName>
    </recommendedName>
</protein>
<feature type="signal peptide" evidence="2">
    <location>
        <begin position="1"/>
        <end position="24"/>
    </location>
</feature>
<dbReference type="AlphaFoldDB" id="A0A8J5S9I0"/>
<feature type="compositionally biased region" description="Low complexity" evidence="1">
    <location>
        <begin position="79"/>
        <end position="92"/>
    </location>
</feature>
<sequence length="130" mass="12997">MQRQSPLLLPLSSALVSWAPVSWSLASQAGDGQPGSQAGGGIEQAALLLLVVGLLRGRCGGGVPGGRRSQAGDEVCGWSSQAGDGQSGSQADGGIEQAALLCGRRGEAGPPREKSPSAASCARALFVEKN</sequence>
<reference evidence="3" key="1">
    <citation type="journal article" date="2021" name="bioRxiv">
        <title>Whole Genome Assembly and Annotation of Northern Wild Rice, Zizania palustris L., Supports a Whole Genome Duplication in the Zizania Genus.</title>
        <authorList>
            <person name="Haas M."/>
            <person name="Kono T."/>
            <person name="Macchietto M."/>
            <person name="Millas R."/>
            <person name="McGilp L."/>
            <person name="Shao M."/>
            <person name="Duquette J."/>
            <person name="Hirsch C.N."/>
            <person name="Kimball J."/>
        </authorList>
    </citation>
    <scope>NUCLEOTIDE SEQUENCE</scope>
    <source>
        <tissue evidence="3">Fresh leaf tissue</tissue>
    </source>
</reference>
<feature type="compositionally biased region" description="Basic and acidic residues" evidence="1">
    <location>
        <begin position="104"/>
        <end position="115"/>
    </location>
</feature>
<keyword evidence="2" id="KW-0732">Signal</keyword>
<name>A0A8J5S9I0_ZIZPA</name>
<proteinExistence type="predicted"/>
<accession>A0A8J5S9I0</accession>
<reference evidence="3" key="2">
    <citation type="submission" date="2021-02" db="EMBL/GenBank/DDBJ databases">
        <authorList>
            <person name="Kimball J.A."/>
            <person name="Haas M.W."/>
            <person name="Macchietto M."/>
            <person name="Kono T."/>
            <person name="Duquette J."/>
            <person name="Shao M."/>
        </authorList>
    </citation>
    <scope>NUCLEOTIDE SEQUENCE</scope>
    <source>
        <tissue evidence="3">Fresh leaf tissue</tissue>
    </source>
</reference>
<comment type="caution">
    <text evidence="3">The sequence shown here is derived from an EMBL/GenBank/DDBJ whole genome shotgun (WGS) entry which is preliminary data.</text>
</comment>
<evidence type="ECO:0000256" key="1">
    <source>
        <dbReference type="SAM" id="MobiDB-lite"/>
    </source>
</evidence>
<evidence type="ECO:0000313" key="3">
    <source>
        <dbReference type="EMBL" id="KAG8063522.1"/>
    </source>
</evidence>
<feature type="chain" id="PRO_5035249707" description="Secreted protein" evidence="2">
    <location>
        <begin position="25"/>
        <end position="130"/>
    </location>
</feature>
<feature type="region of interest" description="Disordered" evidence="1">
    <location>
        <begin position="101"/>
        <end position="120"/>
    </location>
</feature>
<dbReference type="EMBL" id="JAAALK010000286">
    <property type="protein sequence ID" value="KAG8063522.1"/>
    <property type="molecule type" value="Genomic_DNA"/>
</dbReference>
<dbReference type="Proteomes" id="UP000729402">
    <property type="component" value="Unassembled WGS sequence"/>
</dbReference>
<gene>
    <name evidence="3" type="ORF">GUJ93_ZPchr0003g16669</name>
</gene>
<evidence type="ECO:0008006" key="5">
    <source>
        <dbReference type="Google" id="ProtNLM"/>
    </source>
</evidence>
<feature type="region of interest" description="Disordered" evidence="1">
    <location>
        <begin position="63"/>
        <end position="92"/>
    </location>
</feature>
<evidence type="ECO:0000313" key="4">
    <source>
        <dbReference type="Proteomes" id="UP000729402"/>
    </source>
</evidence>
<keyword evidence="4" id="KW-1185">Reference proteome</keyword>
<organism evidence="3 4">
    <name type="scientific">Zizania palustris</name>
    <name type="common">Northern wild rice</name>
    <dbReference type="NCBI Taxonomy" id="103762"/>
    <lineage>
        <taxon>Eukaryota</taxon>
        <taxon>Viridiplantae</taxon>
        <taxon>Streptophyta</taxon>
        <taxon>Embryophyta</taxon>
        <taxon>Tracheophyta</taxon>
        <taxon>Spermatophyta</taxon>
        <taxon>Magnoliopsida</taxon>
        <taxon>Liliopsida</taxon>
        <taxon>Poales</taxon>
        <taxon>Poaceae</taxon>
        <taxon>BOP clade</taxon>
        <taxon>Oryzoideae</taxon>
        <taxon>Oryzeae</taxon>
        <taxon>Zizaniinae</taxon>
        <taxon>Zizania</taxon>
    </lineage>
</organism>